<dbReference type="InterPro" id="IPR032710">
    <property type="entry name" value="NTF2-like_dom_sf"/>
</dbReference>
<feature type="domain" description="SnoaL-like" evidence="2">
    <location>
        <begin position="35"/>
        <end position="131"/>
    </location>
</feature>
<evidence type="ECO:0000313" key="4">
    <source>
        <dbReference type="Proteomes" id="UP000198521"/>
    </source>
</evidence>
<dbReference type="Pfam" id="PF12680">
    <property type="entry name" value="SnoaL_2"/>
    <property type="match status" value="1"/>
</dbReference>
<dbReference type="AlphaFoldDB" id="A0A1H7QSX7"/>
<keyword evidence="1" id="KW-0732">Signal</keyword>
<sequence>MKLFKKAFIIGLTLFSIHSNAQQIKSTTMTNQEIVTKFLNGFNNSEEIQESLALLADDYRFKNPMIELNSKVEFIALAKQIGAVITGIEIINIAKNGNWIAVSYNFKSSVKGLESNTGTEWFRIEDGLIKESNLIYDTAEWRKFYEQMKQ</sequence>
<evidence type="ECO:0000259" key="2">
    <source>
        <dbReference type="Pfam" id="PF12680"/>
    </source>
</evidence>
<name>A0A1H7QSX7_AQUAM</name>
<dbReference type="Proteomes" id="UP000198521">
    <property type="component" value="Unassembled WGS sequence"/>
</dbReference>
<dbReference type="RefSeq" id="WP_170837074.1">
    <property type="nucleotide sequence ID" value="NZ_FOAB01000004.1"/>
</dbReference>
<dbReference type="InterPro" id="IPR037401">
    <property type="entry name" value="SnoaL-like"/>
</dbReference>
<protein>
    <submittedName>
        <fullName evidence="3">Predicted SnoaL-like aldol condensation-catalyzing enzyme</fullName>
    </submittedName>
</protein>
<dbReference type="EMBL" id="FOAB01000004">
    <property type="protein sequence ID" value="SEL51032.1"/>
    <property type="molecule type" value="Genomic_DNA"/>
</dbReference>
<dbReference type="SUPFAM" id="SSF54427">
    <property type="entry name" value="NTF2-like"/>
    <property type="match status" value="1"/>
</dbReference>
<dbReference type="Gene3D" id="3.10.450.50">
    <property type="match status" value="1"/>
</dbReference>
<feature type="chain" id="PRO_5011491388" evidence="1">
    <location>
        <begin position="22"/>
        <end position="150"/>
    </location>
</feature>
<accession>A0A1H7QSX7</accession>
<organism evidence="3 4">
    <name type="scientific">Aquimarina amphilecti</name>
    <dbReference type="NCBI Taxonomy" id="1038014"/>
    <lineage>
        <taxon>Bacteria</taxon>
        <taxon>Pseudomonadati</taxon>
        <taxon>Bacteroidota</taxon>
        <taxon>Flavobacteriia</taxon>
        <taxon>Flavobacteriales</taxon>
        <taxon>Flavobacteriaceae</taxon>
        <taxon>Aquimarina</taxon>
    </lineage>
</organism>
<feature type="signal peptide" evidence="1">
    <location>
        <begin position="1"/>
        <end position="21"/>
    </location>
</feature>
<proteinExistence type="predicted"/>
<evidence type="ECO:0000313" key="3">
    <source>
        <dbReference type="EMBL" id="SEL51032.1"/>
    </source>
</evidence>
<evidence type="ECO:0000256" key="1">
    <source>
        <dbReference type="SAM" id="SignalP"/>
    </source>
</evidence>
<dbReference type="STRING" id="1038014.SAMN04487910_2674"/>
<gene>
    <name evidence="3" type="ORF">SAMN04487910_2674</name>
</gene>
<keyword evidence="4" id="KW-1185">Reference proteome</keyword>
<reference evidence="3 4" key="1">
    <citation type="submission" date="2016-10" db="EMBL/GenBank/DDBJ databases">
        <authorList>
            <person name="de Groot N.N."/>
        </authorList>
    </citation>
    <scope>NUCLEOTIDE SEQUENCE [LARGE SCALE GENOMIC DNA]</scope>
    <source>
        <strain evidence="3 4">DSM 25232</strain>
    </source>
</reference>